<accession>A0A7X3H3I7</accession>
<evidence type="ECO:0000313" key="2">
    <source>
        <dbReference type="Proteomes" id="UP000461288"/>
    </source>
</evidence>
<dbReference type="RefSeq" id="WP_160479597.1">
    <property type="nucleotide sequence ID" value="NZ_WTFN01000003.1"/>
</dbReference>
<dbReference type="EMBL" id="WTFN01000003">
    <property type="protein sequence ID" value="MWK54698.1"/>
    <property type="molecule type" value="Genomic_DNA"/>
</dbReference>
<dbReference type="AlphaFoldDB" id="A0A7X3H3I7"/>
<sequence length="559" mass="56669">MATNQFLPFGIGAGANVLSPAAYAALAARTGGFTAGTAKSQELNSVWRQAAFGVSALAQFIADQSGDDVLDDGNIANFKASLIKAINLLNLNAGYGVDTGSANVYQVAFTPAVTALVDGLRLRFRAKTANTGASTFAPNGVSAAPIWSKKHGALTGGEIIANGEVEVVWNAALNTTGAWVLLENTGGADQLPAGSYGTTPGFGDSSLAVPTTDFVQQAMGAILAKNVAGGANVTLTAVEARYPIIALTGALTANINVIVPASSREWIIFNNTSGAFTLTVKTAAGTGIAVTQGTATNLFCDGTNVLQAGITVPSQSVQGASKNLQASATGLSASVLVSADELVVESAGNLYQTLRGVSLTINSAAAGANGLDTGTLAASTWYAMWVIYNPTTLAVAGLLSLSSTAPTMPSGYTHRARVGWIRTDSTANKYPLSFVQAGRSVRYKAAAGSNLTALPVMASGVIGNPTGPVWGTIAVGAFVPPTAVAISVVTFAQTTAAIAPNNVYGGTSSASNPPPYQWVPGSTTSKSDLLSLSLESTNIYGIFTSAAASVGCYGWEDNL</sequence>
<name>A0A7X3H3I7_9GAMM</name>
<proteinExistence type="predicted"/>
<organism evidence="1 2">
    <name type="scientific">Metapseudomonas otitidis</name>
    <dbReference type="NCBI Taxonomy" id="319939"/>
    <lineage>
        <taxon>Bacteria</taxon>
        <taxon>Pseudomonadati</taxon>
        <taxon>Pseudomonadota</taxon>
        <taxon>Gammaproteobacteria</taxon>
        <taxon>Pseudomonadales</taxon>
        <taxon>Pseudomonadaceae</taxon>
        <taxon>Metapseudomonas</taxon>
    </lineage>
</organism>
<gene>
    <name evidence="1" type="ORF">GO594_01790</name>
</gene>
<comment type="caution">
    <text evidence="1">The sequence shown here is derived from an EMBL/GenBank/DDBJ whole genome shotgun (WGS) entry which is preliminary data.</text>
</comment>
<evidence type="ECO:0000313" key="1">
    <source>
        <dbReference type="EMBL" id="MWK54698.1"/>
    </source>
</evidence>
<reference evidence="1 2" key="1">
    <citation type="submission" date="2019-12" db="EMBL/GenBank/DDBJ databases">
        <title>Draft genome sequence of Pseudomonas otitidis recovered from a chicken carcass.</title>
        <authorList>
            <person name="Vieira T.R."/>
            <person name="Oliviera E.F.C."/>
            <person name="Silva N.M.V."/>
            <person name="Sambrano G.E."/>
            <person name="Cibulski S.P."/>
            <person name="Cardoso M.R.I."/>
        </authorList>
    </citation>
    <scope>NUCLEOTIDE SEQUENCE [LARGE SCALE GENOMIC DNA]</scope>
    <source>
        <strain evidence="1 2">25_K</strain>
    </source>
</reference>
<dbReference type="Proteomes" id="UP000461288">
    <property type="component" value="Unassembled WGS sequence"/>
</dbReference>
<protein>
    <submittedName>
        <fullName evidence="1">Uncharacterized protein</fullName>
    </submittedName>
</protein>